<evidence type="ECO:0000256" key="3">
    <source>
        <dbReference type="ARBA" id="ARBA00023012"/>
    </source>
</evidence>
<evidence type="ECO:0000256" key="1">
    <source>
        <dbReference type="ARBA" id="ARBA00022679"/>
    </source>
</evidence>
<sequence>MNNQDPERPNPDELLLKANVDGRGKLKIFFGSCAGVGKTYAMLQEAQRLRAQGLDVLIGVVETHEREDTAALLEGLSILPPRRIHHRGRRLQGFDIDAAIARYPAIILMDELAFSNPAGSRHPKRWQDVEELLDAGIDVLTTINVQHIESLNDVVGSITGIRVRETVPDHIFDDADEVVLVDLPPDDLRQRLKDGKVYIPGQAERAIEHFFRKGNLIALRELALRRTADRVDGQMREFRDGKGQAPVWHTRDGLLLCIGDMQEMKN</sequence>
<keyword evidence="6" id="KW-1185">Reference proteome</keyword>
<gene>
    <name evidence="5" type="ORF">OO7_12934</name>
</gene>
<dbReference type="EMBL" id="AKKN01000010">
    <property type="protein sequence ID" value="EKT55874.1"/>
    <property type="molecule type" value="Genomic_DNA"/>
</dbReference>
<proteinExistence type="predicted"/>
<evidence type="ECO:0000313" key="6">
    <source>
        <dbReference type="Proteomes" id="UP000010290"/>
    </source>
</evidence>
<dbReference type="InterPro" id="IPR052023">
    <property type="entry name" value="Histidine_kinase_KdpD"/>
</dbReference>
<dbReference type="InterPro" id="IPR027417">
    <property type="entry name" value="P-loop_NTPase"/>
</dbReference>
<name>K8W5U1_9GAMM</name>
<comment type="caution">
    <text evidence="5">The sequence shown here is derived from an EMBL/GenBank/DDBJ whole genome shotgun (WGS) entry which is preliminary data.</text>
</comment>
<dbReference type="PANTHER" id="PTHR45569">
    <property type="entry name" value="SENSOR PROTEIN KDPD"/>
    <property type="match status" value="1"/>
</dbReference>
<dbReference type="PANTHER" id="PTHR45569:SF1">
    <property type="entry name" value="SENSOR PROTEIN KDPD"/>
    <property type="match status" value="1"/>
</dbReference>
<dbReference type="HOGENOM" id="CLU_000445_113_4_6"/>
<keyword evidence="1" id="KW-0808">Transferase</keyword>
<dbReference type="InterPro" id="IPR003852">
    <property type="entry name" value="Sig_transdc_His_kinase_KdpD_N"/>
</dbReference>
<dbReference type="PATRIC" id="fig|1141660.3.peg.2580"/>
<dbReference type="FunFam" id="3.40.50.300:FF:000483">
    <property type="entry name" value="Sensor histidine kinase KdpD"/>
    <property type="match status" value="1"/>
</dbReference>
<evidence type="ECO:0000313" key="5">
    <source>
        <dbReference type="EMBL" id="EKT55874.1"/>
    </source>
</evidence>
<keyword evidence="3" id="KW-0902">Two-component regulatory system</keyword>
<dbReference type="Pfam" id="PF02702">
    <property type="entry name" value="KdpD"/>
    <property type="match status" value="1"/>
</dbReference>
<dbReference type="GO" id="GO:0005737">
    <property type="term" value="C:cytoplasm"/>
    <property type="evidence" value="ECO:0007669"/>
    <property type="project" value="UniProtKB-ARBA"/>
</dbReference>
<keyword evidence="2" id="KW-0418">Kinase</keyword>
<dbReference type="GO" id="GO:0005886">
    <property type="term" value="C:plasma membrane"/>
    <property type="evidence" value="ECO:0007669"/>
    <property type="project" value="TreeGrafter"/>
</dbReference>
<accession>K8W5U1</accession>
<feature type="domain" description="Signal transduction histidine kinase osmosensitive K+ channel sensor N-terminal" evidence="4">
    <location>
        <begin position="23"/>
        <end position="231"/>
    </location>
</feature>
<dbReference type="Gene3D" id="3.40.50.300">
    <property type="entry name" value="P-loop containing nucleotide triphosphate hydrolases"/>
    <property type="match status" value="1"/>
</dbReference>
<dbReference type="GO" id="GO:0000155">
    <property type="term" value="F:phosphorelay sensor kinase activity"/>
    <property type="evidence" value="ECO:0007669"/>
    <property type="project" value="InterPro"/>
</dbReference>
<dbReference type="AlphaFoldDB" id="K8W5U1"/>
<dbReference type="Proteomes" id="UP000010290">
    <property type="component" value="Chromosome"/>
</dbReference>
<protein>
    <submittedName>
        <fullName evidence="5">Sensor protein KdpD</fullName>
    </submittedName>
</protein>
<evidence type="ECO:0000259" key="4">
    <source>
        <dbReference type="Pfam" id="PF02702"/>
    </source>
</evidence>
<reference evidence="5 6" key="1">
    <citation type="journal article" date="2012" name="BMC Genomics">
        <title>Comparative genomics of bacteria in the genus Providencia isolated from wild Drosophila melanogaster.</title>
        <authorList>
            <person name="Galac M.R."/>
            <person name="Lazzaro B.P."/>
        </authorList>
    </citation>
    <scope>NUCLEOTIDE SEQUENCE [LARGE SCALE GENOMIC DNA]</scope>
    <source>
        <strain evidence="5 6">DSM 19967</strain>
    </source>
</reference>
<organism evidence="5 6">
    <name type="scientific">Providencia sneebia DSM 19967</name>
    <dbReference type="NCBI Taxonomy" id="1141660"/>
    <lineage>
        <taxon>Bacteria</taxon>
        <taxon>Pseudomonadati</taxon>
        <taxon>Pseudomonadota</taxon>
        <taxon>Gammaproteobacteria</taxon>
        <taxon>Enterobacterales</taxon>
        <taxon>Morganellaceae</taxon>
        <taxon>Providencia</taxon>
    </lineage>
</organism>
<evidence type="ECO:0000256" key="2">
    <source>
        <dbReference type="ARBA" id="ARBA00022777"/>
    </source>
</evidence>